<sequence length="69" mass="7687">MAKSQNNNSVKSTKMNLLAARSNATFKAFDKDTTTKEQVLNARKSASLNKEKAKKKAKMAKASRKKNKK</sequence>
<organism evidence="2 3">
    <name type="scientific">Halarcobacter anaerophilus</name>
    <dbReference type="NCBI Taxonomy" id="877500"/>
    <lineage>
        <taxon>Bacteria</taxon>
        <taxon>Pseudomonadati</taxon>
        <taxon>Campylobacterota</taxon>
        <taxon>Epsilonproteobacteria</taxon>
        <taxon>Campylobacterales</taxon>
        <taxon>Arcobacteraceae</taxon>
        <taxon>Halarcobacter</taxon>
    </lineage>
</organism>
<dbReference type="Proteomes" id="UP000290191">
    <property type="component" value="Unassembled WGS sequence"/>
</dbReference>
<accession>A0A4Q0Y2H6</accession>
<evidence type="ECO:0000256" key="1">
    <source>
        <dbReference type="SAM" id="MobiDB-lite"/>
    </source>
</evidence>
<dbReference type="RefSeq" id="WP_129081882.1">
    <property type="nucleotide sequence ID" value="NZ_CP041070.1"/>
</dbReference>
<evidence type="ECO:0000313" key="3">
    <source>
        <dbReference type="Proteomes" id="UP000290191"/>
    </source>
</evidence>
<keyword evidence="3" id="KW-1185">Reference proteome</keyword>
<reference evidence="2 3" key="1">
    <citation type="submission" date="2017-10" db="EMBL/GenBank/DDBJ databases">
        <title>Genomics of the genus Arcobacter.</title>
        <authorList>
            <person name="Perez-Cataluna A."/>
            <person name="Figueras M.J."/>
        </authorList>
    </citation>
    <scope>NUCLEOTIDE SEQUENCE [LARGE SCALE GENOMIC DNA]</scope>
    <source>
        <strain evidence="2 3">DSM 24636</strain>
    </source>
</reference>
<dbReference type="EMBL" id="PDKO01000004">
    <property type="protein sequence ID" value="RXJ63384.1"/>
    <property type="molecule type" value="Genomic_DNA"/>
</dbReference>
<comment type="caution">
    <text evidence="2">The sequence shown here is derived from an EMBL/GenBank/DDBJ whole genome shotgun (WGS) entry which is preliminary data.</text>
</comment>
<gene>
    <name evidence="2" type="ORF">CRV06_06835</name>
</gene>
<feature type="region of interest" description="Disordered" evidence="1">
    <location>
        <begin position="29"/>
        <end position="69"/>
    </location>
</feature>
<name>A0A4Q0Y2H6_9BACT</name>
<feature type="compositionally biased region" description="Basic residues" evidence="1">
    <location>
        <begin position="52"/>
        <end position="69"/>
    </location>
</feature>
<dbReference type="AlphaFoldDB" id="A0A4Q0Y2H6"/>
<proteinExistence type="predicted"/>
<evidence type="ECO:0000313" key="2">
    <source>
        <dbReference type="EMBL" id="RXJ63384.1"/>
    </source>
</evidence>
<protein>
    <submittedName>
        <fullName evidence="2">Uncharacterized protein</fullName>
    </submittedName>
</protein>